<evidence type="ECO:0000256" key="1">
    <source>
        <dbReference type="ARBA" id="ARBA00022468"/>
    </source>
</evidence>
<proteinExistence type="predicted"/>
<organism evidence="5">
    <name type="scientific">Soboliphyme baturini</name>
    <dbReference type="NCBI Taxonomy" id="241478"/>
    <lineage>
        <taxon>Eukaryota</taxon>
        <taxon>Metazoa</taxon>
        <taxon>Ecdysozoa</taxon>
        <taxon>Nematoda</taxon>
        <taxon>Enoplea</taxon>
        <taxon>Dorylaimia</taxon>
        <taxon>Dioctophymatida</taxon>
        <taxon>Dioctophymatoidea</taxon>
        <taxon>Soboliphymatidae</taxon>
        <taxon>Soboliphyme</taxon>
    </lineage>
</organism>
<gene>
    <name evidence="3" type="ORF">SBAD_LOCUS11674</name>
</gene>
<dbReference type="GO" id="GO:0005096">
    <property type="term" value="F:GTPase activator activity"/>
    <property type="evidence" value="ECO:0007669"/>
    <property type="project" value="UniProtKB-KW"/>
</dbReference>
<name>A0A183J726_9BILA</name>
<evidence type="ECO:0000259" key="2">
    <source>
        <dbReference type="PROSITE" id="PS50086"/>
    </source>
</evidence>
<evidence type="ECO:0000313" key="5">
    <source>
        <dbReference type="WBParaSite" id="SBAD_0001206401-mRNA-1"/>
    </source>
</evidence>
<dbReference type="EMBL" id="UZAM01016154">
    <property type="protein sequence ID" value="VDP42022.1"/>
    <property type="molecule type" value="Genomic_DNA"/>
</dbReference>
<dbReference type="AlphaFoldDB" id="A0A183J726"/>
<dbReference type="Gene3D" id="1.10.8.270">
    <property type="entry name" value="putative rabgap domain of human tbc1 domain family member 14 like domains"/>
    <property type="match status" value="1"/>
</dbReference>
<dbReference type="PANTHER" id="PTHR22957:SF333">
    <property type="entry name" value="TBC1 DOMAIN FAMILY MEMBER 25"/>
    <property type="match status" value="1"/>
</dbReference>
<dbReference type="OrthoDB" id="10264062at2759"/>
<dbReference type="InterPro" id="IPR000195">
    <property type="entry name" value="Rab-GAP-TBC_dom"/>
</dbReference>
<dbReference type="PANTHER" id="PTHR22957">
    <property type="entry name" value="TBC1 DOMAIN FAMILY MEMBER GTPASE-ACTIVATING PROTEIN"/>
    <property type="match status" value="1"/>
</dbReference>
<dbReference type="SUPFAM" id="SSF47923">
    <property type="entry name" value="Ypt/Rab-GAP domain of gyp1p"/>
    <property type="match status" value="1"/>
</dbReference>
<dbReference type="PROSITE" id="PS50086">
    <property type="entry name" value="TBC_RABGAP"/>
    <property type="match status" value="1"/>
</dbReference>
<feature type="domain" description="Rab-GAP TBC" evidence="2">
    <location>
        <begin position="175"/>
        <end position="408"/>
    </location>
</feature>
<protein>
    <submittedName>
        <fullName evidence="5">Rab-GAP TBC domain-containing protein</fullName>
    </submittedName>
</protein>
<evidence type="ECO:0000313" key="3">
    <source>
        <dbReference type="EMBL" id="VDP42022.1"/>
    </source>
</evidence>
<sequence length="624" mass="71652">MAPEMKRFGIDREHATFLSLRRLIIQTFGIEQDFIVSYLMPHYFGASHRYLPILSEWDFRNAIYGASDPVLKLKVDVKHVDPEFQEWDFVDTDDLLGNGIKPCSAVVPERKPSQRFQLLSMLPKGGDGHKKWLVSVPPNFVHNRSFSKSDYSMYFDAEGRLLRPELFRLRVYQTGCDNAVRGDVWPLLFELYPTGLSAVERAVCRKRMSDKYHALVDAWHRYLRCTFLISDNLKSVLSAVRKDVVRTDRNHPFYAGDEDNNPNLMMLFNAITTYALCHPEVDSVPNDARQKRHDVTDYYFQVNYCQGMSDIASLLLFVLRDEALLYACFCAIMQRLKKNFQYDGRAMTKKFQDLSELIQHYDSEFYEYLREIHADDLLFCYRWLLLEMKREFSLEEAASLMEVNLASVPLTFPNKELELFVEDTKFDDNRTGTEKADPLAKRMFGDTLNFDSFNRAYCHVDSDMSDSSDSSDKFPVCRKRYRPDSISSCQSCPSYLSEITLCSSATYRHMPQKGHTADSPSCMPEKHSSLPTETYMFHCEKFSVDSDEVLDNAFSSGITVPIYIKPSCELPVVDSPQNIESKLEQDAEVNGVPVALDACTADVAISCSNVDELTLFDIEGICNI</sequence>
<dbReference type="SMART" id="SM00164">
    <property type="entry name" value="TBC"/>
    <property type="match status" value="1"/>
</dbReference>
<dbReference type="Proteomes" id="UP000270296">
    <property type="component" value="Unassembled WGS sequence"/>
</dbReference>
<dbReference type="Pfam" id="PF00566">
    <property type="entry name" value="RabGAP-TBC"/>
    <property type="match status" value="1"/>
</dbReference>
<dbReference type="WBParaSite" id="SBAD_0001206401-mRNA-1">
    <property type="protein sequence ID" value="SBAD_0001206401-mRNA-1"/>
    <property type="gene ID" value="SBAD_0001206401"/>
</dbReference>
<dbReference type="GO" id="GO:1901096">
    <property type="term" value="P:regulation of autophagosome maturation"/>
    <property type="evidence" value="ECO:0007669"/>
    <property type="project" value="TreeGrafter"/>
</dbReference>
<reference evidence="5" key="1">
    <citation type="submission" date="2016-06" db="UniProtKB">
        <authorList>
            <consortium name="WormBaseParasite"/>
        </authorList>
    </citation>
    <scope>IDENTIFICATION</scope>
</reference>
<keyword evidence="4" id="KW-1185">Reference proteome</keyword>
<dbReference type="GO" id="GO:0005776">
    <property type="term" value="C:autophagosome"/>
    <property type="evidence" value="ECO:0007669"/>
    <property type="project" value="TreeGrafter"/>
</dbReference>
<reference evidence="3 4" key="2">
    <citation type="submission" date="2018-11" db="EMBL/GenBank/DDBJ databases">
        <authorList>
            <consortium name="Pathogen Informatics"/>
        </authorList>
    </citation>
    <scope>NUCLEOTIDE SEQUENCE [LARGE SCALE GENOMIC DNA]</scope>
</reference>
<dbReference type="InterPro" id="IPR035969">
    <property type="entry name" value="Rab-GAP_TBC_sf"/>
</dbReference>
<accession>A0A183J726</accession>
<keyword evidence="1" id="KW-0343">GTPase activation</keyword>
<evidence type="ECO:0000313" key="4">
    <source>
        <dbReference type="Proteomes" id="UP000270296"/>
    </source>
</evidence>
<dbReference type="Gene3D" id="1.10.472.80">
    <property type="entry name" value="Ypt/Rab-GAP domain of gyp1p, domain 3"/>
    <property type="match status" value="1"/>
</dbReference>